<evidence type="ECO:0008006" key="3">
    <source>
        <dbReference type="Google" id="ProtNLM"/>
    </source>
</evidence>
<dbReference type="KEGG" id="bte:BTH_II0865"/>
<protein>
    <recommendedName>
        <fullName evidence="3">Type VI secretion system baseplate subunit TssG</fullName>
    </recommendedName>
</protein>
<name>Q2T6Y7_BURTA</name>
<keyword evidence="2" id="KW-1185">Reference proteome</keyword>
<evidence type="ECO:0000313" key="1">
    <source>
        <dbReference type="EMBL" id="ABC35006.1"/>
    </source>
</evidence>
<dbReference type="HOGENOM" id="CLU_048238_0_1_4"/>
<dbReference type="AlphaFoldDB" id="Q2T6Y7"/>
<organism evidence="1 2">
    <name type="scientific">Burkholderia thailandensis (strain ATCC 700388 / DSM 13276 / CCUG 48851 / CIP 106301 / E264)</name>
    <dbReference type="NCBI Taxonomy" id="271848"/>
    <lineage>
        <taxon>Bacteria</taxon>
        <taxon>Pseudomonadati</taxon>
        <taxon>Pseudomonadota</taxon>
        <taxon>Betaproteobacteria</taxon>
        <taxon>Burkholderiales</taxon>
        <taxon>Burkholderiaceae</taxon>
        <taxon>Burkholderia</taxon>
        <taxon>pseudomallei group</taxon>
    </lineage>
</organism>
<sequence length="351" mass="38565">MAAADGGAMPALEPVLLGEAKHFAYFQAIRLLRRIVRERREHHAGAASAPAAPMPIHTRPNLALSFPDTDVERIDKADDGGYRVVANFFGLYGVSSPLPTFYTEDLIDEAFKGRHAARGFLDVLHRALYPLLFDAWLKHRLSLRIVEERDAHALRPLYALAGVDARIARDAGLPEHALLRHVGLLSQRPRSASGLRALLADAFAPAAVDIEPCVPQWLPIPDDQRTRVGARAHRLGVDARVGARMRDDGARLRIVLRDVPGPLFRALMPGGDAFRRLRFLVRLYLTQPFTVDVAIRVRARDALPARCGGGAWSRVGLDAWLGGPPAERAAAPQFRLPTSLFDQARPHHAAG</sequence>
<dbReference type="Proteomes" id="UP000001930">
    <property type="component" value="Chromosome II"/>
</dbReference>
<reference evidence="1 2" key="1">
    <citation type="journal article" date="2005" name="BMC Genomics">
        <title>Bacterial genome adaptation to niches: divergence of the potential virulence genes in three Burkholderia species of different survival strategies.</title>
        <authorList>
            <person name="Kim H.S."/>
            <person name="Schell M.A."/>
            <person name="Yu Y."/>
            <person name="Ulrich R.L."/>
            <person name="Sarria S.H."/>
            <person name="Nierman W.C."/>
            <person name="DeShazer D."/>
        </authorList>
    </citation>
    <scope>NUCLEOTIDE SEQUENCE [LARGE SCALE GENOMIC DNA]</scope>
    <source>
        <strain evidence="2">ATCC 700388 / DSM 13276 / CCUG 48851 / CIP 106301 / E264</strain>
    </source>
</reference>
<dbReference type="PANTHER" id="PTHR35564">
    <property type="match status" value="1"/>
</dbReference>
<dbReference type="EMBL" id="CP000085">
    <property type="protein sequence ID" value="ABC35006.1"/>
    <property type="molecule type" value="Genomic_DNA"/>
</dbReference>
<dbReference type="Pfam" id="PF06996">
    <property type="entry name" value="T6SS_TssG"/>
    <property type="match status" value="1"/>
</dbReference>
<dbReference type="NCBIfam" id="TIGR03347">
    <property type="entry name" value="VI_chp_1"/>
    <property type="match status" value="1"/>
</dbReference>
<dbReference type="PANTHER" id="PTHR35564:SF3">
    <property type="entry name" value="TYPE VI SECRETION SYSTEM BASEPLATE SUBUNIT TSSG"/>
    <property type="match status" value="1"/>
</dbReference>
<evidence type="ECO:0000313" key="2">
    <source>
        <dbReference type="Proteomes" id="UP000001930"/>
    </source>
</evidence>
<dbReference type="InterPro" id="IPR010732">
    <property type="entry name" value="T6SS_TssG-like"/>
</dbReference>
<gene>
    <name evidence="1" type="ordered locus">BTH_II0865</name>
</gene>
<accession>Q2T6Y7</accession>
<proteinExistence type="predicted"/>